<accession>A0A512PDT5</accession>
<gene>
    <name evidence="2" type="ORF">CSO01_20860</name>
</gene>
<dbReference type="AlphaFoldDB" id="A0A512PDT5"/>
<keyword evidence="1" id="KW-0812">Transmembrane</keyword>
<dbReference type="RefSeq" id="WP_146953135.1">
    <property type="nucleotide sequence ID" value="NZ_BAABBJ010000007.1"/>
</dbReference>
<keyword evidence="1" id="KW-0472">Membrane</keyword>
<organism evidence="2 3">
    <name type="scientific">Cellulomonas soli</name>
    <dbReference type="NCBI Taxonomy" id="931535"/>
    <lineage>
        <taxon>Bacteria</taxon>
        <taxon>Bacillati</taxon>
        <taxon>Actinomycetota</taxon>
        <taxon>Actinomycetes</taxon>
        <taxon>Micrococcales</taxon>
        <taxon>Cellulomonadaceae</taxon>
        <taxon>Cellulomonas</taxon>
    </lineage>
</organism>
<dbReference type="EMBL" id="BKAL01000007">
    <property type="protein sequence ID" value="GEP69371.1"/>
    <property type="molecule type" value="Genomic_DNA"/>
</dbReference>
<reference evidence="2 3" key="1">
    <citation type="submission" date="2019-07" db="EMBL/GenBank/DDBJ databases">
        <title>Whole genome shotgun sequence of Cellulomonas soli NBRC 109434.</title>
        <authorList>
            <person name="Hosoyama A."/>
            <person name="Uohara A."/>
            <person name="Ohji S."/>
            <person name="Ichikawa N."/>
        </authorList>
    </citation>
    <scope>NUCLEOTIDE SEQUENCE [LARGE SCALE GENOMIC DNA]</scope>
    <source>
        <strain evidence="2 3">NBRC 109434</strain>
    </source>
</reference>
<evidence type="ECO:0000256" key="1">
    <source>
        <dbReference type="SAM" id="Phobius"/>
    </source>
</evidence>
<proteinExistence type="predicted"/>
<protein>
    <submittedName>
        <fullName evidence="2">Uncharacterized protein</fullName>
    </submittedName>
</protein>
<sequence length="207" mass="22790">MTEAWVSVGVNVVLVVVTIIYVVLTRKLAQSSTAAAESAAESARAAAESVRAQRAAIEAEVNRRHAWFKTGGGGAYEAWQFGIRPLIGAYELRKVVLLDFHFMPTVADASGASSSVSVNVNRTMTPLGQPFPVHVDEVEGARFEVDVAALAREVFADDQWEILHWSCEVTFSLSEFSDSERRVIVFSDPKMDPRLHWLREAGELGLR</sequence>
<feature type="transmembrane region" description="Helical" evidence="1">
    <location>
        <begin position="6"/>
        <end position="24"/>
    </location>
</feature>
<dbReference type="Proteomes" id="UP000321798">
    <property type="component" value="Unassembled WGS sequence"/>
</dbReference>
<keyword evidence="1" id="KW-1133">Transmembrane helix</keyword>
<evidence type="ECO:0000313" key="3">
    <source>
        <dbReference type="Proteomes" id="UP000321798"/>
    </source>
</evidence>
<name>A0A512PDT5_9CELL</name>
<comment type="caution">
    <text evidence="2">The sequence shown here is derived from an EMBL/GenBank/DDBJ whole genome shotgun (WGS) entry which is preliminary data.</text>
</comment>
<evidence type="ECO:0000313" key="2">
    <source>
        <dbReference type="EMBL" id="GEP69371.1"/>
    </source>
</evidence>
<keyword evidence="3" id="KW-1185">Reference proteome</keyword>